<keyword evidence="7 9" id="KW-0904">Protein phosphatase</keyword>
<dbReference type="SMART" id="SM00332">
    <property type="entry name" value="PP2Cc"/>
    <property type="match status" value="1"/>
</dbReference>
<evidence type="ECO:0000256" key="7">
    <source>
        <dbReference type="ARBA" id="ARBA00022912"/>
    </source>
</evidence>
<keyword evidence="8" id="KW-0464">Manganese</keyword>
<evidence type="ECO:0000256" key="10">
    <source>
        <dbReference type="SAM" id="Phobius"/>
    </source>
</evidence>
<sequence>MTDLVEFLWGFSLVSLFLHFLRVIKGIMAVTLRSGVTGTATSSSSSSAAASSSFLSIGLQSKLLGWSKYFRSFAEAKRKPCATGSPVSTLRGGELVLVAFSGGKTEEISCSESNPEENEISRFGLRGLVGEAVKPSARQECSGVSVVEESSSCEGPGEKKEAGEVVNKVSGRMRKRPARIIIPENNTDRVFEAGAEAGNNIDSCDQRDFEVQGGEYCLASRRGRKRVMEDGYGVITNISGDSKQAFFGVYDGHGGRAAVDHVVDKLGNNILRALEEEQPNGNKEQTIRRAVREGYLTTDKEFLAQGVSSGACAATVLIKDGELVVSNVGDCRVVLSRKRVAHALTSDHRPDREDERVRIENSGGYVNNQNGVWRVHGTLAISRAIGDSHMKDWIISEPEVSTVGLDSDCEFLIVASDGLWDKVGNQEAVDVVLRHKYSVESCKKLVDMACSRGNKDDTTVMVVPLQHFT</sequence>
<dbReference type="SUPFAM" id="SSF81606">
    <property type="entry name" value="PP2C-like"/>
    <property type="match status" value="1"/>
</dbReference>
<evidence type="ECO:0000259" key="11">
    <source>
        <dbReference type="PROSITE" id="PS51746"/>
    </source>
</evidence>
<protein>
    <recommendedName>
        <fullName evidence="3">protein-serine/threonine phosphatase</fullName>
        <ecNumber evidence="3">3.1.3.16</ecNumber>
    </recommendedName>
</protein>
<dbReference type="PROSITE" id="PS01032">
    <property type="entry name" value="PPM_1"/>
    <property type="match status" value="1"/>
</dbReference>
<dbReference type="Proteomes" id="UP000825729">
    <property type="component" value="Unassembled WGS sequence"/>
</dbReference>
<evidence type="ECO:0000313" key="13">
    <source>
        <dbReference type="Proteomes" id="UP000825729"/>
    </source>
</evidence>
<dbReference type="CDD" id="cd00143">
    <property type="entry name" value="PP2Cc"/>
    <property type="match status" value="1"/>
</dbReference>
<dbReference type="InterPro" id="IPR000222">
    <property type="entry name" value="PP2C_BS"/>
</dbReference>
<accession>A0AAV7E865</accession>
<feature type="domain" description="PPM-type phosphatase" evidence="11">
    <location>
        <begin position="215"/>
        <end position="465"/>
    </location>
</feature>
<dbReference type="PANTHER" id="PTHR47992">
    <property type="entry name" value="PROTEIN PHOSPHATASE"/>
    <property type="match status" value="1"/>
</dbReference>
<keyword evidence="13" id="KW-1185">Reference proteome</keyword>
<evidence type="ECO:0000256" key="9">
    <source>
        <dbReference type="RuleBase" id="RU003465"/>
    </source>
</evidence>
<feature type="transmembrane region" description="Helical" evidence="10">
    <location>
        <begin position="6"/>
        <end position="24"/>
    </location>
</feature>
<evidence type="ECO:0000256" key="3">
    <source>
        <dbReference type="ARBA" id="ARBA00013081"/>
    </source>
</evidence>
<dbReference type="GO" id="GO:0004722">
    <property type="term" value="F:protein serine/threonine phosphatase activity"/>
    <property type="evidence" value="ECO:0007669"/>
    <property type="project" value="UniProtKB-EC"/>
</dbReference>
<keyword evidence="10" id="KW-0812">Transmembrane</keyword>
<proteinExistence type="inferred from homology"/>
<comment type="cofactor">
    <cofactor evidence="1">
        <name>Mn(2+)</name>
        <dbReference type="ChEBI" id="CHEBI:29035"/>
    </cofactor>
</comment>
<dbReference type="AlphaFoldDB" id="A0AAV7E865"/>
<comment type="similarity">
    <text evidence="9">Belongs to the PP2C family.</text>
</comment>
<evidence type="ECO:0000256" key="1">
    <source>
        <dbReference type="ARBA" id="ARBA00001936"/>
    </source>
</evidence>
<organism evidence="12 13">
    <name type="scientific">Aristolochia fimbriata</name>
    <name type="common">White veined hardy Dutchman's pipe vine</name>
    <dbReference type="NCBI Taxonomy" id="158543"/>
    <lineage>
        <taxon>Eukaryota</taxon>
        <taxon>Viridiplantae</taxon>
        <taxon>Streptophyta</taxon>
        <taxon>Embryophyta</taxon>
        <taxon>Tracheophyta</taxon>
        <taxon>Spermatophyta</taxon>
        <taxon>Magnoliopsida</taxon>
        <taxon>Magnoliidae</taxon>
        <taxon>Piperales</taxon>
        <taxon>Aristolochiaceae</taxon>
        <taxon>Aristolochia</taxon>
    </lineage>
</organism>
<dbReference type="EC" id="3.1.3.16" evidence="3"/>
<dbReference type="Gene3D" id="3.60.40.10">
    <property type="entry name" value="PPM-type phosphatase domain"/>
    <property type="match status" value="1"/>
</dbReference>
<dbReference type="InterPro" id="IPR036457">
    <property type="entry name" value="PPM-type-like_dom_sf"/>
</dbReference>
<dbReference type="FunFam" id="3.60.40.10:FF:000079">
    <property type="entry name" value="Probable protein phosphatase 2C 74"/>
    <property type="match status" value="1"/>
</dbReference>
<evidence type="ECO:0000256" key="2">
    <source>
        <dbReference type="ARBA" id="ARBA00001946"/>
    </source>
</evidence>
<evidence type="ECO:0000313" key="12">
    <source>
        <dbReference type="EMBL" id="KAG9444399.1"/>
    </source>
</evidence>
<dbReference type="EMBL" id="JAINDJ010000006">
    <property type="protein sequence ID" value="KAG9444399.1"/>
    <property type="molecule type" value="Genomic_DNA"/>
</dbReference>
<evidence type="ECO:0000256" key="8">
    <source>
        <dbReference type="ARBA" id="ARBA00023211"/>
    </source>
</evidence>
<dbReference type="InterPro" id="IPR015655">
    <property type="entry name" value="PP2C"/>
</dbReference>
<reference evidence="12 13" key="1">
    <citation type="submission" date="2021-07" db="EMBL/GenBank/DDBJ databases">
        <title>The Aristolochia fimbriata genome: insights into angiosperm evolution, floral development and chemical biosynthesis.</title>
        <authorList>
            <person name="Jiao Y."/>
        </authorList>
    </citation>
    <scope>NUCLEOTIDE SEQUENCE [LARGE SCALE GENOMIC DNA]</scope>
    <source>
        <strain evidence="12">IBCAS-2021</strain>
        <tissue evidence="12">Leaf</tissue>
    </source>
</reference>
<comment type="cofactor">
    <cofactor evidence="2">
        <name>Mg(2+)</name>
        <dbReference type="ChEBI" id="CHEBI:18420"/>
    </cofactor>
</comment>
<keyword evidence="6" id="KW-0460">Magnesium</keyword>
<evidence type="ECO:0000256" key="6">
    <source>
        <dbReference type="ARBA" id="ARBA00022842"/>
    </source>
</evidence>
<keyword evidence="10" id="KW-1133">Transmembrane helix</keyword>
<keyword evidence="10" id="KW-0472">Membrane</keyword>
<dbReference type="GO" id="GO:0046872">
    <property type="term" value="F:metal ion binding"/>
    <property type="evidence" value="ECO:0007669"/>
    <property type="project" value="UniProtKB-KW"/>
</dbReference>
<evidence type="ECO:0000256" key="5">
    <source>
        <dbReference type="ARBA" id="ARBA00022801"/>
    </source>
</evidence>
<gene>
    <name evidence="12" type="ORF">H6P81_015739</name>
</gene>
<dbReference type="InterPro" id="IPR001932">
    <property type="entry name" value="PPM-type_phosphatase-like_dom"/>
</dbReference>
<keyword evidence="5 9" id="KW-0378">Hydrolase</keyword>
<comment type="caution">
    <text evidence="12">The sequence shown here is derived from an EMBL/GenBank/DDBJ whole genome shotgun (WGS) entry which is preliminary data.</text>
</comment>
<keyword evidence="4" id="KW-0479">Metal-binding</keyword>
<evidence type="ECO:0000256" key="4">
    <source>
        <dbReference type="ARBA" id="ARBA00022723"/>
    </source>
</evidence>
<dbReference type="Pfam" id="PF00481">
    <property type="entry name" value="PP2C"/>
    <property type="match status" value="1"/>
</dbReference>
<dbReference type="PROSITE" id="PS51746">
    <property type="entry name" value="PPM_2"/>
    <property type="match status" value="1"/>
</dbReference>
<name>A0AAV7E865_ARIFI</name>